<evidence type="ECO:0000256" key="2">
    <source>
        <dbReference type="ARBA" id="ARBA00005713"/>
    </source>
</evidence>
<evidence type="ECO:0000259" key="7">
    <source>
        <dbReference type="Pfam" id="PF10491"/>
    </source>
</evidence>
<evidence type="ECO:0000313" key="8">
    <source>
        <dbReference type="EMBL" id="CAH0558704.1"/>
    </source>
</evidence>
<gene>
    <name evidence="8" type="ORF">MELIAE_LOCUS8977</name>
</gene>
<keyword evidence="4" id="KW-0238">DNA-binding</keyword>
<dbReference type="InterPro" id="IPR019525">
    <property type="entry name" value="Nrf1_NLS/DNA-bd_dimer"/>
</dbReference>
<feature type="domain" description="Nuclear respiratory factor 1 NLS/DNA-binding dimerisation" evidence="7">
    <location>
        <begin position="69"/>
        <end position="247"/>
    </location>
</feature>
<keyword evidence="3" id="KW-0805">Transcription regulation</keyword>
<proteinExistence type="inferred from homology"/>
<organism evidence="8 9">
    <name type="scientific">Brassicogethes aeneus</name>
    <name type="common">Rape pollen beetle</name>
    <name type="synonym">Meligethes aeneus</name>
    <dbReference type="NCBI Taxonomy" id="1431903"/>
    <lineage>
        <taxon>Eukaryota</taxon>
        <taxon>Metazoa</taxon>
        <taxon>Ecdysozoa</taxon>
        <taxon>Arthropoda</taxon>
        <taxon>Hexapoda</taxon>
        <taxon>Insecta</taxon>
        <taxon>Pterygota</taxon>
        <taxon>Neoptera</taxon>
        <taxon>Endopterygota</taxon>
        <taxon>Coleoptera</taxon>
        <taxon>Polyphaga</taxon>
        <taxon>Cucujiformia</taxon>
        <taxon>Nitidulidae</taxon>
        <taxon>Meligethinae</taxon>
        <taxon>Brassicogethes</taxon>
    </lineage>
</organism>
<dbReference type="EMBL" id="OV121137">
    <property type="protein sequence ID" value="CAH0558704.1"/>
    <property type="molecule type" value="Genomic_DNA"/>
</dbReference>
<dbReference type="PANTHER" id="PTHR20338">
    <property type="entry name" value="NUCLEAR RESPIRATORY FACTOR 1"/>
    <property type="match status" value="1"/>
</dbReference>
<evidence type="ECO:0000256" key="1">
    <source>
        <dbReference type="ARBA" id="ARBA00004123"/>
    </source>
</evidence>
<evidence type="ECO:0000256" key="4">
    <source>
        <dbReference type="ARBA" id="ARBA00023125"/>
    </source>
</evidence>
<evidence type="ECO:0000256" key="5">
    <source>
        <dbReference type="ARBA" id="ARBA00023163"/>
    </source>
</evidence>
<dbReference type="GO" id="GO:0003677">
    <property type="term" value="F:DNA binding"/>
    <property type="evidence" value="ECO:0007669"/>
    <property type="project" value="UniProtKB-KW"/>
</dbReference>
<evidence type="ECO:0000256" key="6">
    <source>
        <dbReference type="ARBA" id="ARBA00023242"/>
    </source>
</evidence>
<dbReference type="InterPro" id="IPR039142">
    <property type="entry name" value="NRF1/Ewg"/>
</dbReference>
<comment type="subcellular location">
    <subcellularLocation>
        <location evidence="1">Nucleus</location>
    </subcellularLocation>
</comment>
<comment type="similarity">
    <text evidence="2">Belongs to the NRF1/Ewg family.</text>
</comment>
<keyword evidence="5" id="KW-0804">Transcription</keyword>
<reference evidence="8" key="1">
    <citation type="submission" date="2021-12" db="EMBL/GenBank/DDBJ databases">
        <authorList>
            <person name="King R."/>
        </authorList>
    </citation>
    <scope>NUCLEOTIDE SEQUENCE</scope>
</reference>
<dbReference type="OrthoDB" id="6780994at2759"/>
<dbReference type="Pfam" id="PF10491">
    <property type="entry name" value="Nrf1_DNA-bind"/>
    <property type="match status" value="1"/>
</dbReference>
<keyword evidence="9" id="KW-1185">Reference proteome</keyword>
<name>A0A9P0BBS6_BRAAE</name>
<keyword evidence="6" id="KW-0539">Nucleus</keyword>
<dbReference type="GO" id="GO:0006357">
    <property type="term" value="P:regulation of transcription by RNA polymerase II"/>
    <property type="evidence" value="ECO:0007669"/>
    <property type="project" value="InterPro"/>
</dbReference>
<dbReference type="Proteomes" id="UP001154078">
    <property type="component" value="Chromosome 6"/>
</dbReference>
<dbReference type="GO" id="GO:0003700">
    <property type="term" value="F:DNA-binding transcription factor activity"/>
    <property type="evidence" value="ECO:0007669"/>
    <property type="project" value="InterPro"/>
</dbReference>
<dbReference type="GO" id="GO:0005634">
    <property type="term" value="C:nucleus"/>
    <property type="evidence" value="ECO:0007669"/>
    <property type="project" value="UniProtKB-SubCell"/>
</dbReference>
<dbReference type="AlphaFoldDB" id="A0A9P0BBS6"/>
<protein>
    <recommendedName>
        <fullName evidence="7">Nuclear respiratory factor 1 NLS/DNA-binding dimerisation domain-containing protein</fullName>
    </recommendedName>
</protein>
<evidence type="ECO:0000256" key="3">
    <source>
        <dbReference type="ARBA" id="ARBA00023015"/>
    </source>
</evidence>
<sequence length="252" mass="28994">MEDETNVISTTSTPGAFDNSYYFCICNHNDLVPMQDVVENIVYTEPLGLTINHVQKEYTISSKSNRMPNKRLVNKLQNVIDEIGAKTRLQVLAFIAEGNANSQVVRADMYGSDILKRVIHPYKELMFADFFNILKSNEEVTEKNPVGLFTLPQLNIDGYPIPLTKLTQAQLRSFIPVMMKYATGRAKPGWGKINLKPDWWPERVPFKNVRMDIRSEEEKLLLPWTEALRLVVSSCYKFFDREDLLNTDVKLI</sequence>
<evidence type="ECO:0000313" key="9">
    <source>
        <dbReference type="Proteomes" id="UP001154078"/>
    </source>
</evidence>
<accession>A0A9P0BBS6</accession>